<keyword evidence="4" id="KW-0227">DNA damage</keyword>
<dbReference type="Gene3D" id="1.10.10.160">
    <property type="match status" value="1"/>
</dbReference>
<dbReference type="SUPFAM" id="SSF52540">
    <property type="entry name" value="P-loop containing nucleoside triphosphate hydrolases"/>
    <property type="match status" value="1"/>
</dbReference>
<feature type="domain" description="UvrD-like helicase C-terminal" evidence="18">
    <location>
        <begin position="290"/>
        <end position="591"/>
    </location>
</feature>
<feature type="domain" description="UvrD-like helicase ATP-binding" evidence="17">
    <location>
        <begin position="22"/>
        <end position="330"/>
    </location>
</feature>
<keyword evidence="5 15" id="KW-0378">Hydrolase</keyword>
<dbReference type="Gene3D" id="3.40.50.300">
    <property type="entry name" value="P-loop containing nucleotide triphosphate hydrolases"/>
    <property type="match status" value="2"/>
</dbReference>
<gene>
    <name evidence="19" type="ORF">CFRA_03115</name>
</gene>
<evidence type="ECO:0000256" key="10">
    <source>
        <dbReference type="ARBA" id="ARBA00023204"/>
    </source>
</evidence>
<keyword evidence="2" id="KW-0540">Nuclease</keyword>
<keyword evidence="10" id="KW-0234">DNA repair</keyword>
<evidence type="ECO:0000256" key="7">
    <source>
        <dbReference type="ARBA" id="ARBA00022839"/>
    </source>
</evidence>
<feature type="compositionally biased region" description="Low complexity" evidence="16">
    <location>
        <begin position="718"/>
        <end position="754"/>
    </location>
</feature>
<evidence type="ECO:0000256" key="3">
    <source>
        <dbReference type="ARBA" id="ARBA00022741"/>
    </source>
</evidence>
<evidence type="ECO:0000256" key="15">
    <source>
        <dbReference type="PROSITE-ProRule" id="PRU00560"/>
    </source>
</evidence>
<accession>A0A1L7CRF5</accession>
<dbReference type="InterPro" id="IPR014017">
    <property type="entry name" value="DNA_helicase_UvrD-like_C"/>
</dbReference>
<evidence type="ECO:0000313" key="19">
    <source>
        <dbReference type="EMBL" id="APT88434.1"/>
    </source>
</evidence>
<feature type="region of interest" description="Disordered" evidence="16">
    <location>
        <begin position="672"/>
        <end position="754"/>
    </location>
</feature>
<evidence type="ECO:0000313" key="20">
    <source>
        <dbReference type="Proteomes" id="UP000185434"/>
    </source>
</evidence>
<dbReference type="Proteomes" id="UP000185434">
    <property type="component" value="Chromosome"/>
</dbReference>
<dbReference type="Pfam" id="PF13361">
    <property type="entry name" value="UvrD_C"/>
    <property type="match status" value="1"/>
</dbReference>
<dbReference type="GO" id="GO:0005524">
    <property type="term" value="F:ATP binding"/>
    <property type="evidence" value="ECO:0007669"/>
    <property type="project" value="UniProtKB-UniRule"/>
</dbReference>
<dbReference type="PANTHER" id="PTHR11070:SF59">
    <property type="entry name" value="DNA 3'-5' HELICASE"/>
    <property type="match status" value="1"/>
</dbReference>
<feature type="compositionally biased region" description="Basic and acidic residues" evidence="16">
    <location>
        <begin position="690"/>
        <end position="704"/>
    </location>
</feature>
<keyword evidence="6 15" id="KW-0347">Helicase</keyword>
<comment type="catalytic activity">
    <reaction evidence="14">
        <text>ATP + H2O = ADP + phosphate + H(+)</text>
        <dbReference type="Rhea" id="RHEA:13065"/>
        <dbReference type="ChEBI" id="CHEBI:15377"/>
        <dbReference type="ChEBI" id="CHEBI:15378"/>
        <dbReference type="ChEBI" id="CHEBI:30616"/>
        <dbReference type="ChEBI" id="CHEBI:43474"/>
        <dbReference type="ChEBI" id="CHEBI:456216"/>
        <dbReference type="EC" id="5.6.2.4"/>
    </reaction>
</comment>
<dbReference type="GO" id="GO:0033202">
    <property type="term" value="C:DNA helicase complex"/>
    <property type="evidence" value="ECO:0007669"/>
    <property type="project" value="TreeGrafter"/>
</dbReference>
<evidence type="ECO:0000256" key="2">
    <source>
        <dbReference type="ARBA" id="ARBA00022722"/>
    </source>
</evidence>
<dbReference type="STRING" id="1437875.CFRA_03115"/>
<evidence type="ECO:0000256" key="16">
    <source>
        <dbReference type="SAM" id="MobiDB-lite"/>
    </source>
</evidence>
<dbReference type="Pfam" id="PF12705">
    <property type="entry name" value="PDDEXK_1"/>
    <property type="match status" value="1"/>
</dbReference>
<dbReference type="RefSeq" id="WP_245797647.1">
    <property type="nucleotide sequence ID" value="NZ_CP009247.1"/>
</dbReference>
<evidence type="ECO:0000256" key="11">
    <source>
        <dbReference type="ARBA" id="ARBA00023235"/>
    </source>
</evidence>
<dbReference type="KEGG" id="cfk:CFRA_03115"/>
<evidence type="ECO:0000256" key="12">
    <source>
        <dbReference type="ARBA" id="ARBA00034617"/>
    </source>
</evidence>
<dbReference type="Gene3D" id="3.90.320.10">
    <property type="match status" value="1"/>
</dbReference>
<organism evidence="19 20">
    <name type="scientific">Corynebacterium frankenforstense DSM 45800</name>
    <dbReference type="NCBI Taxonomy" id="1437875"/>
    <lineage>
        <taxon>Bacteria</taxon>
        <taxon>Bacillati</taxon>
        <taxon>Actinomycetota</taxon>
        <taxon>Actinomycetes</taxon>
        <taxon>Mycobacteriales</taxon>
        <taxon>Corynebacteriaceae</taxon>
        <taxon>Corynebacterium</taxon>
    </lineage>
</organism>
<dbReference type="PANTHER" id="PTHR11070">
    <property type="entry name" value="UVRD / RECB / PCRA DNA HELICASE FAMILY MEMBER"/>
    <property type="match status" value="1"/>
</dbReference>
<dbReference type="Pfam" id="PF00580">
    <property type="entry name" value="UvrD-helicase"/>
    <property type="match status" value="1"/>
</dbReference>
<dbReference type="InterPro" id="IPR014016">
    <property type="entry name" value="UvrD-like_ATP-bd"/>
</dbReference>
<dbReference type="EMBL" id="CP009247">
    <property type="protein sequence ID" value="APT88434.1"/>
    <property type="molecule type" value="Genomic_DNA"/>
</dbReference>
<keyword evidence="11" id="KW-0413">Isomerase</keyword>
<dbReference type="AlphaFoldDB" id="A0A1L7CRF5"/>
<dbReference type="EC" id="5.6.2.4" evidence="13"/>
<dbReference type="GO" id="GO:0003677">
    <property type="term" value="F:DNA binding"/>
    <property type="evidence" value="ECO:0007669"/>
    <property type="project" value="UniProtKB-KW"/>
</dbReference>
<evidence type="ECO:0000259" key="17">
    <source>
        <dbReference type="PROSITE" id="PS51198"/>
    </source>
</evidence>
<evidence type="ECO:0000256" key="13">
    <source>
        <dbReference type="ARBA" id="ARBA00034808"/>
    </source>
</evidence>
<dbReference type="Gene3D" id="1.10.486.10">
    <property type="entry name" value="PCRA, domain 4"/>
    <property type="match status" value="1"/>
</dbReference>
<evidence type="ECO:0000256" key="4">
    <source>
        <dbReference type="ARBA" id="ARBA00022763"/>
    </source>
</evidence>
<feature type="binding site" evidence="15">
    <location>
        <begin position="43"/>
        <end position="50"/>
    </location>
    <ligand>
        <name>ATP</name>
        <dbReference type="ChEBI" id="CHEBI:30616"/>
    </ligand>
</feature>
<dbReference type="GO" id="GO:0043138">
    <property type="term" value="F:3'-5' DNA helicase activity"/>
    <property type="evidence" value="ECO:0007669"/>
    <property type="project" value="UniProtKB-EC"/>
</dbReference>
<keyword evidence="7" id="KW-0269">Exonuclease</keyword>
<dbReference type="InterPro" id="IPR013986">
    <property type="entry name" value="DExx_box_DNA_helicase_dom_sf"/>
</dbReference>
<dbReference type="InterPro" id="IPR027417">
    <property type="entry name" value="P-loop_NTPase"/>
</dbReference>
<reference evidence="19 20" key="1">
    <citation type="submission" date="2014-08" db="EMBL/GenBank/DDBJ databases">
        <title>Complete genome sequence of Corynebacterium frankenforstense ST18(T) (=DSM 45800(T)), isolated from raw cow milk.</title>
        <authorList>
            <person name="Ruckert C."/>
            <person name="Albersmeier A."/>
            <person name="Winkler A."/>
            <person name="Lipski A."/>
            <person name="Kalinowski J."/>
        </authorList>
    </citation>
    <scope>NUCLEOTIDE SEQUENCE [LARGE SCALE GENOMIC DNA]</scope>
    <source>
        <strain evidence="19 20">ST18</strain>
    </source>
</reference>
<keyword evidence="20" id="KW-1185">Reference proteome</keyword>
<comment type="similarity">
    <text evidence="1">Belongs to the helicase family. UvrD subfamily.</text>
</comment>
<dbReference type="InterPro" id="IPR000212">
    <property type="entry name" value="DNA_helicase_UvrD/REP"/>
</dbReference>
<protein>
    <recommendedName>
        <fullName evidence="13">DNA 3'-5' helicase</fullName>
        <ecNumber evidence="13">5.6.2.4</ecNumber>
    </recommendedName>
</protein>
<keyword evidence="9" id="KW-0238">DNA-binding</keyword>
<keyword evidence="8 15" id="KW-0067">ATP-binding</keyword>
<evidence type="ECO:0000259" key="18">
    <source>
        <dbReference type="PROSITE" id="PS51217"/>
    </source>
</evidence>
<name>A0A1L7CRF5_9CORY</name>
<keyword evidence="3 15" id="KW-0547">Nucleotide-binding</keyword>
<evidence type="ECO:0000256" key="6">
    <source>
        <dbReference type="ARBA" id="ARBA00022806"/>
    </source>
</evidence>
<evidence type="ECO:0000256" key="14">
    <source>
        <dbReference type="ARBA" id="ARBA00048988"/>
    </source>
</evidence>
<dbReference type="InterPro" id="IPR011604">
    <property type="entry name" value="PDDEXK-like_dom_sf"/>
</dbReference>
<dbReference type="PROSITE" id="PS51198">
    <property type="entry name" value="UVRD_HELICASE_ATP_BIND"/>
    <property type="match status" value="1"/>
</dbReference>
<comment type="catalytic activity">
    <reaction evidence="12">
        <text>Couples ATP hydrolysis with the unwinding of duplex DNA by translocating in the 3'-5' direction.</text>
        <dbReference type="EC" id="5.6.2.4"/>
    </reaction>
</comment>
<sequence length="1095" mass="117022">MSEPTDFSTPRVRLVRRAAADAPRDWSHLAHGLPESGLWRVTGSAGSGVTSLLVDTALQRLDAGADPAGVLVITAAKDAAARVRDMIGRRLVDRPGTPYVSDATLVRPVHSVAFALLRAGVDEEIRLITGAEQDAVIRELLMGQAEDGTGAWPEDLRPALTYLGFARQLRDFLLRAAERGLGEEDLEALGARHGRPAWTGAGDFLREYRRTMNLAGTRRLSASELVAQALKLVTERPEVIERAGLHTVLVDDAQHLDPRSCDLVGLLLEHARATPGGLGVLAGDPRQSIFRFRGASPAFLADTAVDHALELPGTRRRPETHFLVADTAATENAVLADTVRRAHLIDRVDWNEIAVVVRQAGQIEPVRRVLLAAGVPVHISATDLVLAEQPIVAGMILGVRALSEELTPGELHELVLGPVGGADPVTLRRLLRGLRRFDMDTRAVDTLARLIDPTTAPDEEETARLSEVLTERELAVLGRIRDVLVAGHAALESHGSVEEVLWALWQATGLAEHLSAVALRGGAAGSQADRDLDAMMALFDAAGDFVERRPTAGVESFVRHVAEQELPTGVRDRRADTPQAVQVLTAHATAGREWRRVVVTGVQDDRWPALGETGSLFEQEEFVDLVDRGVDPDLPVDPEAPAGRSEKLAEERRLFREVAMTRATERLTVTAVDAPDADEPTEPSRFLGEYARESDGAVRVERVSRPLAGEPVARDSSDAGAGAADAGAAGAADAGAAPASDDAEAGAAGDDSAAGVAEGGGRFAVLSVPDLVAELRRAVCDPQAAEPRRRQAARQLARLAEAGVPGADPERWWSAREPSDTRELVAPGPVNLSPSQIEKLAECPLRAGLERLVEGTETAPQLTRGSLVHAFAEAVARGVDAAEARRVVTEAFEDTLAVPSWARENALADWGRLLDRTASWIAGRDARFDLVGVETEVEVPVAEDVVIRGRIDRLECERDSGEHFVVDLKTGRNAVSKKDAEEQDQLRAYQLALSRGRVVPAPDDPAAARVGAGEPHPAIGGAVLVFPGTDTKSVATREQSAKSAEELEAFAAELPALAEARRGPRLAAHLNPHCSTCRLAPVCPAQPRGRSVTDA</sequence>
<dbReference type="InterPro" id="IPR038726">
    <property type="entry name" value="PDDEXK_AddAB-type"/>
</dbReference>
<evidence type="ECO:0000256" key="5">
    <source>
        <dbReference type="ARBA" id="ARBA00022801"/>
    </source>
</evidence>
<evidence type="ECO:0000256" key="8">
    <source>
        <dbReference type="ARBA" id="ARBA00022840"/>
    </source>
</evidence>
<dbReference type="GO" id="GO:0005829">
    <property type="term" value="C:cytosol"/>
    <property type="evidence" value="ECO:0007669"/>
    <property type="project" value="TreeGrafter"/>
</dbReference>
<evidence type="ECO:0000256" key="9">
    <source>
        <dbReference type="ARBA" id="ARBA00023125"/>
    </source>
</evidence>
<dbReference type="GO" id="GO:0004527">
    <property type="term" value="F:exonuclease activity"/>
    <property type="evidence" value="ECO:0007669"/>
    <property type="project" value="UniProtKB-KW"/>
</dbReference>
<evidence type="ECO:0000256" key="1">
    <source>
        <dbReference type="ARBA" id="ARBA00009922"/>
    </source>
</evidence>
<dbReference type="PROSITE" id="PS51217">
    <property type="entry name" value="UVRD_HELICASE_CTER"/>
    <property type="match status" value="1"/>
</dbReference>
<proteinExistence type="inferred from homology"/>
<dbReference type="GO" id="GO:0000725">
    <property type="term" value="P:recombinational repair"/>
    <property type="evidence" value="ECO:0007669"/>
    <property type="project" value="TreeGrafter"/>
</dbReference>